<evidence type="ECO:0000313" key="1">
    <source>
        <dbReference type="Ensembl" id="ENSSMRP00000004285.1"/>
    </source>
</evidence>
<dbReference type="GeneTree" id="ENSGT00940000154076"/>
<dbReference type="Proteomes" id="UP000694421">
    <property type="component" value="Unplaced"/>
</dbReference>
<organism evidence="1 2">
    <name type="scientific">Salvator merianae</name>
    <name type="common">Argentine black and white tegu</name>
    <name type="synonym">Tupinambis merianae</name>
    <dbReference type="NCBI Taxonomy" id="96440"/>
    <lineage>
        <taxon>Eukaryota</taxon>
        <taxon>Metazoa</taxon>
        <taxon>Chordata</taxon>
        <taxon>Craniata</taxon>
        <taxon>Vertebrata</taxon>
        <taxon>Euteleostomi</taxon>
        <taxon>Lepidosauria</taxon>
        <taxon>Squamata</taxon>
        <taxon>Bifurcata</taxon>
        <taxon>Unidentata</taxon>
        <taxon>Episquamata</taxon>
        <taxon>Laterata</taxon>
        <taxon>Teiioidea</taxon>
        <taxon>Teiidae</taxon>
        <taxon>Salvator</taxon>
    </lineage>
</organism>
<name>A0A8D0B7I0_SALMN</name>
<reference evidence="1" key="1">
    <citation type="submission" date="2025-08" db="UniProtKB">
        <authorList>
            <consortium name="Ensembl"/>
        </authorList>
    </citation>
    <scope>IDENTIFICATION</scope>
</reference>
<dbReference type="OMA" id="NENLAGW"/>
<proteinExistence type="predicted"/>
<dbReference type="Ensembl" id="ENSSMRT00000005072.1">
    <property type="protein sequence ID" value="ENSSMRP00000004285.1"/>
    <property type="gene ID" value="ENSSMRG00000003565.1"/>
</dbReference>
<dbReference type="AlphaFoldDB" id="A0A8D0B7I0"/>
<reference evidence="1" key="2">
    <citation type="submission" date="2025-09" db="UniProtKB">
        <authorList>
            <consortium name="Ensembl"/>
        </authorList>
    </citation>
    <scope>IDENTIFICATION</scope>
</reference>
<accession>A0A8D0B7I0</accession>
<protein>
    <submittedName>
        <fullName evidence="1">Uncharacterized protein</fullName>
    </submittedName>
</protein>
<sequence>MAIVSDKRLDFIENYCTLSLHVKPDKWTKFATSEDVLAMLNEFYEKQDITALVITLNPTGQLVPCLGFPSTLKNKAVYFVKKKHENITKENYLDGLLVGDLSPSPVEQLMAMILLLQVVYSLFLKNENLAGWPRVVAEDVIRQAHRLKNEMFVMGGKIKGKTLLPLPEHLEALRGHFFPVRITPLSF</sequence>
<keyword evidence="2" id="KW-1185">Reference proteome</keyword>
<evidence type="ECO:0000313" key="2">
    <source>
        <dbReference type="Proteomes" id="UP000694421"/>
    </source>
</evidence>